<dbReference type="OrthoDB" id="10253869at2759"/>
<keyword evidence="2" id="KW-0436">Ligase</keyword>
<keyword evidence="3" id="KW-0472">Membrane</keyword>
<dbReference type="STRING" id="37653.A0A0L8G1P6"/>
<dbReference type="InterPro" id="IPR000873">
    <property type="entry name" value="AMP-dep_synth/lig_dom"/>
</dbReference>
<evidence type="ECO:0000256" key="1">
    <source>
        <dbReference type="ARBA" id="ARBA00006432"/>
    </source>
</evidence>
<gene>
    <name evidence="5" type="ORF">OCBIM_22001921mg</name>
</gene>
<comment type="similarity">
    <text evidence="1">Belongs to the ATP-dependent AMP-binding enzyme family.</text>
</comment>
<evidence type="ECO:0000256" key="2">
    <source>
        <dbReference type="ARBA" id="ARBA00022598"/>
    </source>
</evidence>
<dbReference type="SUPFAM" id="SSF56801">
    <property type="entry name" value="Acetyl-CoA synthetase-like"/>
    <property type="match status" value="1"/>
</dbReference>
<feature type="non-terminal residue" evidence="5">
    <location>
        <position position="1"/>
    </location>
</feature>
<dbReference type="Pfam" id="PF00501">
    <property type="entry name" value="AMP-binding"/>
    <property type="match status" value="1"/>
</dbReference>
<evidence type="ECO:0000313" key="5">
    <source>
        <dbReference type="EMBL" id="KOF70942.1"/>
    </source>
</evidence>
<name>A0A0L8G1P6_OCTBM</name>
<proteinExistence type="inferred from homology"/>
<accession>A0A0L8G1P6</accession>
<evidence type="ECO:0000259" key="4">
    <source>
        <dbReference type="Pfam" id="PF00501"/>
    </source>
</evidence>
<feature type="transmembrane region" description="Helical" evidence="3">
    <location>
        <begin position="124"/>
        <end position="144"/>
    </location>
</feature>
<dbReference type="InterPro" id="IPR020845">
    <property type="entry name" value="AMP-binding_CS"/>
</dbReference>
<dbReference type="PANTHER" id="PTHR24096:SF149">
    <property type="entry name" value="AMP-BINDING DOMAIN-CONTAINING PROTEIN-RELATED"/>
    <property type="match status" value="1"/>
</dbReference>
<sequence length="162" mass="17913">ELKFHLENSKSCAIITTEELVSTVKEAVGTSETIKLKEIIVFGNSHGCRPFSTLVEDDGTALTEVYSGNAKEDVLVLPYSSGTTGLPKGVMLTHHNIISNILQLTILEFNISDRILGILPFYHIYGMVCILFSIITNGCSIYTLPKFEPETFLSTLSKNRVR</sequence>
<keyword evidence="3" id="KW-1133">Transmembrane helix</keyword>
<dbReference type="GO" id="GO:0016405">
    <property type="term" value="F:CoA-ligase activity"/>
    <property type="evidence" value="ECO:0007669"/>
    <property type="project" value="TreeGrafter"/>
</dbReference>
<dbReference type="EMBL" id="KQ424478">
    <property type="protein sequence ID" value="KOF70942.1"/>
    <property type="molecule type" value="Genomic_DNA"/>
</dbReference>
<protein>
    <recommendedName>
        <fullName evidence="4">AMP-dependent synthetase/ligase domain-containing protein</fullName>
    </recommendedName>
</protein>
<feature type="non-terminal residue" evidence="5">
    <location>
        <position position="162"/>
    </location>
</feature>
<dbReference type="PANTHER" id="PTHR24096">
    <property type="entry name" value="LONG-CHAIN-FATTY-ACID--COA LIGASE"/>
    <property type="match status" value="1"/>
</dbReference>
<reference evidence="5" key="1">
    <citation type="submission" date="2015-07" db="EMBL/GenBank/DDBJ databases">
        <title>MeaNS - Measles Nucleotide Surveillance Program.</title>
        <authorList>
            <person name="Tran T."/>
            <person name="Druce J."/>
        </authorList>
    </citation>
    <scope>NUCLEOTIDE SEQUENCE</scope>
    <source>
        <strain evidence="5">UCB-OBI-ISO-001</strain>
        <tissue evidence="5">Gonad</tissue>
    </source>
</reference>
<keyword evidence="3" id="KW-0812">Transmembrane</keyword>
<dbReference type="AlphaFoldDB" id="A0A0L8G1P6"/>
<dbReference type="Gene3D" id="3.40.50.980">
    <property type="match status" value="2"/>
</dbReference>
<feature type="domain" description="AMP-dependent synthetase/ligase" evidence="4">
    <location>
        <begin position="1"/>
        <end position="161"/>
    </location>
</feature>
<evidence type="ECO:0000256" key="3">
    <source>
        <dbReference type="SAM" id="Phobius"/>
    </source>
</evidence>
<dbReference type="PROSITE" id="PS00455">
    <property type="entry name" value="AMP_BINDING"/>
    <property type="match status" value="1"/>
</dbReference>
<organism evidence="5">
    <name type="scientific">Octopus bimaculoides</name>
    <name type="common">California two-spotted octopus</name>
    <dbReference type="NCBI Taxonomy" id="37653"/>
    <lineage>
        <taxon>Eukaryota</taxon>
        <taxon>Metazoa</taxon>
        <taxon>Spiralia</taxon>
        <taxon>Lophotrochozoa</taxon>
        <taxon>Mollusca</taxon>
        <taxon>Cephalopoda</taxon>
        <taxon>Coleoidea</taxon>
        <taxon>Octopodiformes</taxon>
        <taxon>Octopoda</taxon>
        <taxon>Incirrata</taxon>
        <taxon>Octopodidae</taxon>
        <taxon>Octopus</taxon>
    </lineage>
</organism>